<keyword evidence="4" id="KW-0378">Hydrolase</keyword>
<dbReference type="Proteomes" id="UP001418637">
    <property type="component" value="Unassembled WGS sequence"/>
</dbReference>
<organism evidence="4 5">
    <name type="scientific">Hohaiivirga grylli</name>
    <dbReference type="NCBI Taxonomy" id="3133970"/>
    <lineage>
        <taxon>Bacteria</taxon>
        <taxon>Pseudomonadati</taxon>
        <taxon>Pseudomonadota</taxon>
        <taxon>Alphaproteobacteria</taxon>
        <taxon>Hyphomicrobiales</taxon>
        <taxon>Methylobacteriaceae</taxon>
        <taxon>Hohaiivirga</taxon>
    </lineage>
</organism>
<keyword evidence="5" id="KW-1185">Reference proteome</keyword>
<name>A0ABV0BFG2_9HYPH</name>
<evidence type="ECO:0000313" key="4">
    <source>
        <dbReference type="EMBL" id="MEN3929712.1"/>
    </source>
</evidence>
<proteinExistence type="inferred from homology"/>
<feature type="signal peptide" evidence="3">
    <location>
        <begin position="1"/>
        <end position="22"/>
    </location>
</feature>
<dbReference type="PANTHER" id="PTHR30344">
    <property type="entry name" value="6-PHOSPHOGLUCONOLACTONASE-RELATED"/>
    <property type="match status" value="1"/>
</dbReference>
<accession>A0ABV0BFG2</accession>
<dbReference type="InterPro" id="IPR015943">
    <property type="entry name" value="WD40/YVTN_repeat-like_dom_sf"/>
</dbReference>
<comment type="similarity">
    <text evidence="1">Belongs to the cycloisomerase 2 family.</text>
</comment>
<keyword evidence="3" id="KW-0732">Signal</keyword>
<protein>
    <submittedName>
        <fullName evidence="4">Lactonase family protein</fullName>
        <ecNumber evidence="4">3.1.1.-</ecNumber>
    </submittedName>
</protein>
<feature type="chain" id="PRO_5047182232" evidence="3">
    <location>
        <begin position="23"/>
        <end position="390"/>
    </location>
</feature>
<dbReference type="PANTHER" id="PTHR30344:SF1">
    <property type="entry name" value="6-PHOSPHOGLUCONOLACTONASE"/>
    <property type="match status" value="1"/>
</dbReference>
<evidence type="ECO:0000313" key="5">
    <source>
        <dbReference type="Proteomes" id="UP001418637"/>
    </source>
</evidence>
<keyword evidence="2" id="KW-0313">Glucose metabolism</keyword>
<reference evidence="4 5" key="1">
    <citation type="submission" date="2024-04" db="EMBL/GenBank/DDBJ databases">
        <title>A novel species isolated from cricket.</title>
        <authorList>
            <person name="Wang H.-C."/>
        </authorList>
    </citation>
    <scope>NUCLEOTIDE SEQUENCE [LARGE SCALE GENOMIC DNA]</scope>
    <source>
        <strain evidence="4 5">WL0021</strain>
    </source>
</reference>
<evidence type="ECO:0000256" key="2">
    <source>
        <dbReference type="ARBA" id="ARBA00022526"/>
    </source>
</evidence>
<dbReference type="InterPro" id="IPR019405">
    <property type="entry name" value="Lactonase_7-beta_prop"/>
</dbReference>
<dbReference type="InterPro" id="IPR011048">
    <property type="entry name" value="Haem_d1_sf"/>
</dbReference>
<keyword evidence="2" id="KW-0119">Carbohydrate metabolism</keyword>
<dbReference type="SUPFAM" id="SSF51004">
    <property type="entry name" value="C-terminal (heme d1) domain of cytochrome cd1-nitrite reductase"/>
    <property type="match status" value="1"/>
</dbReference>
<dbReference type="InterPro" id="IPR050282">
    <property type="entry name" value="Cycloisomerase_2"/>
</dbReference>
<dbReference type="EMBL" id="JBBYXI010000001">
    <property type="protein sequence ID" value="MEN3929712.1"/>
    <property type="molecule type" value="Genomic_DNA"/>
</dbReference>
<comment type="caution">
    <text evidence="4">The sequence shown here is derived from an EMBL/GenBank/DDBJ whole genome shotgun (WGS) entry which is preliminary data.</text>
</comment>
<dbReference type="Pfam" id="PF10282">
    <property type="entry name" value="Lactonase"/>
    <property type="match status" value="1"/>
</dbReference>
<dbReference type="GO" id="GO:0016787">
    <property type="term" value="F:hydrolase activity"/>
    <property type="evidence" value="ECO:0007669"/>
    <property type="project" value="UniProtKB-KW"/>
</dbReference>
<dbReference type="RefSeq" id="WP_346335705.1">
    <property type="nucleotide sequence ID" value="NZ_JBBYXI010000001.1"/>
</dbReference>
<dbReference type="EC" id="3.1.1.-" evidence="4"/>
<evidence type="ECO:0000256" key="3">
    <source>
        <dbReference type="SAM" id="SignalP"/>
    </source>
</evidence>
<gene>
    <name evidence="4" type="ORF">WJT86_01390</name>
</gene>
<evidence type="ECO:0000256" key="1">
    <source>
        <dbReference type="ARBA" id="ARBA00005564"/>
    </source>
</evidence>
<sequence>MHLKRCLPYVAAFTLICSAANAEDSMFGYIGTYNPKGEGVYLVEMNPQTGLLTKKRIVSELPNPAQLVLNKQSTVLYVASEVANFQGGKNGSITALKVDRKTGDLKQINQVDAKGAGPVYLATTKDDSLVFVANYQSGSIAVFPTGKDGKLEAETFVFQSKGLPGSAKPEAAVEGSFAFSDHDGPHAHMINIDPSGKYAFSTDLGLDRIYQWKVDAKTRTLVANDPAYIDASSKGGGPRHFVFHANNKFFYLINEEASTITFYEISDKGTLTEKQSLSSLPKNYKGTAYASGISISPDSRFIYAVNRLHNSISVFAITEDGYLKLIQNTWTRGDYPRTIALSPNGKYLYALNQRSDNITTFEVDTQTGNLKFTDQFTAIPAPSQMVFLPN</sequence>
<dbReference type="Gene3D" id="2.130.10.10">
    <property type="entry name" value="YVTN repeat-like/Quinoprotein amine dehydrogenase"/>
    <property type="match status" value="1"/>
</dbReference>